<protein>
    <submittedName>
        <fullName evidence="1">Uncharacterized protein</fullName>
    </submittedName>
</protein>
<evidence type="ECO:0000313" key="1">
    <source>
        <dbReference type="EMBL" id="CAJ0558130.1"/>
    </source>
</evidence>
<dbReference type="EMBL" id="CATQJA010000222">
    <property type="protein sequence ID" value="CAJ0558130.1"/>
    <property type="molecule type" value="Genomic_DNA"/>
</dbReference>
<reference evidence="1" key="1">
    <citation type="submission" date="2023-06" db="EMBL/GenBank/DDBJ databases">
        <authorList>
            <person name="Delattre M."/>
        </authorList>
    </citation>
    <scope>NUCLEOTIDE SEQUENCE</scope>
    <source>
        <strain evidence="1">AF72</strain>
    </source>
</reference>
<evidence type="ECO:0000313" key="2">
    <source>
        <dbReference type="Proteomes" id="UP001177023"/>
    </source>
</evidence>
<feature type="non-terminal residue" evidence="1">
    <location>
        <position position="1"/>
    </location>
</feature>
<sequence>MTKKRRTARNPTLDWAGMFQVLRIAWMPRQHRAENTRSGLNTMVIVMLGPDLHLDWSDPFARPEDNPLYELDVPSTDPDHKKKNSAALRENLRLRQYTGPLNTWATELDGFHRFAIEKGRTQLIPQLERANQLDAAQKARVLEERIFASHFNLPLDSDGLSKELNIPRAEV</sequence>
<comment type="caution">
    <text evidence="1">The sequence shown here is derived from an EMBL/GenBank/DDBJ whole genome shotgun (WGS) entry which is preliminary data.</text>
</comment>
<keyword evidence="2" id="KW-1185">Reference proteome</keyword>
<dbReference type="Proteomes" id="UP001177023">
    <property type="component" value="Unassembled WGS sequence"/>
</dbReference>
<gene>
    <name evidence="1" type="ORF">MSPICULIGERA_LOCUS867</name>
</gene>
<proteinExistence type="predicted"/>
<accession>A0AA36FTM2</accession>
<dbReference type="AlphaFoldDB" id="A0AA36FTM2"/>
<name>A0AA36FTM2_9BILA</name>
<organism evidence="1 2">
    <name type="scientific">Mesorhabditis spiculigera</name>
    <dbReference type="NCBI Taxonomy" id="96644"/>
    <lineage>
        <taxon>Eukaryota</taxon>
        <taxon>Metazoa</taxon>
        <taxon>Ecdysozoa</taxon>
        <taxon>Nematoda</taxon>
        <taxon>Chromadorea</taxon>
        <taxon>Rhabditida</taxon>
        <taxon>Rhabditina</taxon>
        <taxon>Rhabditomorpha</taxon>
        <taxon>Rhabditoidea</taxon>
        <taxon>Rhabditidae</taxon>
        <taxon>Mesorhabditinae</taxon>
        <taxon>Mesorhabditis</taxon>
    </lineage>
</organism>